<name>A0A8T5V156_9BRAD</name>
<accession>A0A8T5V156</accession>
<sequence>MAAGWMVSIGYIESGQLRHVTYAVAVANATEAIKASLDVGASRFSLDAGLGWVTLANSELSLQQLDDLGMVKGGIYSLWDDTHDWLIWPRQLH</sequence>
<gene>
    <name evidence="1" type="ORF">HAP41_0000000280</name>
</gene>
<proteinExistence type="predicted"/>
<reference evidence="1" key="2">
    <citation type="submission" date="2022-04" db="EMBL/GenBank/DDBJ databases">
        <authorList>
            <person name="Bromfield E.S.P."/>
            <person name="Cloutier S."/>
        </authorList>
    </citation>
    <scope>NUCLEOTIDE SEQUENCE</scope>
    <source>
        <strain evidence="1">1S5</strain>
    </source>
</reference>
<protein>
    <submittedName>
        <fullName evidence="1">Uncharacterized protein</fullName>
    </submittedName>
</protein>
<evidence type="ECO:0000313" key="1">
    <source>
        <dbReference type="EMBL" id="UPT87667.1"/>
    </source>
</evidence>
<evidence type="ECO:0000313" key="2">
    <source>
        <dbReference type="Proteomes" id="UP000551709"/>
    </source>
</evidence>
<dbReference type="Proteomes" id="UP000551709">
    <property type="component" value="Chromosome"/>
</dbReference>
<reference evidence="1" key="1">
    <citation type="journal article" date="2017" name="Syst. Appl. Microbiol.">
        <title>Soybeans inoculated with root zone soils of Canadian native legumes harbour diverse and novel Bradyrhizobium spp. that possess agricultural potential.</title>
        <authorList>
            <person name="Bromfield E.S.P."/>
            <person name="Cloutier S."/>
            <person name="Tambong J.T."/>
            <person name="Tran Thi T.V."/>
        </authorList>
    </citation>
    <scope>NUCLEOTIDE SEQUENCE</scope>
    <source>
        <strain evidence="1">1S5</strain>
    </source>
</reference>
<dbReference type="EMBL" id="CP096255">
    <property type="protein sequence ID" value="UPT87667.1"/>
    <property type="molecule type" value="Genomic_DNA"/>
</dbReference>
<organism evidence="1 2">
    <name type="scientific">Bradyrhizobium barranii subsp. apii</name>
    <dbReference type="NCBI Taxonomy" id="2819348"/>
    <lineage>
        <taxon>Bacteria</taxon>
        <taxon>Pseudomonadati</taxon>
        <taxon>Pseudomonadota</taxon>
        <taxon>Alphaproteobacteria</taxon>
        <taxon>Hyphomicrobiales</taxon>
        <taxon>Nitrobacteraceae</taxon>
        <taxon>Bradyrhizobium</taxon>
        <taxon>Bradyrhizobium barranii</taxon>
    </lineage>
</organism>
<dbReference type="AlphaFoldDB" id="A0A8T5V156"/>
<dbReference type="RefSeq" id="WP_166065928.1">
    <property type="nucleotide sequence ID" value="NZ_CP096255.1"/>
</dbReference>